<dbReference type="EMBL" id="JAUBYV010000004">
    <property type="protein sequence ID" value="KAK2627143.1"/>
    <property type="molecule type" value="Genomic_DNA"/>
</dbReference>
<proteinExistence type="predicted"/>
<accession>A0AAD9SZ14</accession>
<protein>
    <submittedName>
        <fullName evidence="1">Uncharacterized protein</fullName>
    </submittedName>
</protein>
<comment type="caution">
    <text evidence="1">The sequence shown here is derived from an EMBL/GenBank/DDBJ whole genome shotgun (WGS) entry which is preliminary data.</text>
</comment>
<dbReference type="AlphaFoldDB" id="A0AAD9SZ14"/>
<name>A0AAD9SZ14_9HELO</name>
<evidence type="ECO:0000313" key="1">
    <source>
        <dbReference type="EMBL" id="KAK2627143.1"/>
    </source>
</evidence>
<evidence type="ECO:0000313" key="2">
    <source>
        <dbReference type="Proteomes" id="UP001285354"/>
    </source>
</evidence>
<sequence length="53" mass="5596">MTSSMSGSEAGGVLTTSSICKQVSLLTMRFILTGASFLMKLRLTLKADILVVS</sequence>
<organism evidence="1 2">
    <name type="scientific">Diplocarpon rosae</name>
    <dbReference type="NCBI Taxonomy" id="946125"/>
    <lineage>
        <taxon>Eukaryota</taxon>
        <taxon>Fungi</taxon>
        <taxon>Dikarya</taxon>
        <taxon>Ascomycota</taxon>
        <taxon>Pezizomycotina</taxon>
        <taxon>Leotiomycetes</taxon>
        <taxon>Helotiales</taxon>
        <taxon>Drepanopezizaceae</taxon>
        <taxon>Diplocarpon</taxon>
    </lineage>
</organism>
<gene>
    <name evidence="1" type="ORF">QTJ16_003109</name>
</gene>
<reference evidence="1" key="1">
    <citation type="submission" date="2023-06" db="EMBL/GenBank/DDBJ databases">
        <title>Draft genome of Marssonina rosae.</title>
        <authorList>
            <person name="Cheng Q."/>
        </authorList>
    </citation>
    <scope>NUCLEOTIDE SEQUENCE</scope>
    <source>
        <strain evidence="1">R4</strain>
    </source>
</reference>
<keyword evidence="2" id="KW-1185">Reference proteome</keyword>
<dbReference type="Proteomes" id="UP001285354">
    <property type="component" value="Unassembled WGS sequence"/>
</dbReference>